<dbReference type="PROSITE" id="PS50109">
    <property type="entry name" value="HIS_KIN"/>
    <property type="match status" value="1"/>
</dbReference>
<evidence type="ECO:0000256" key="12">
    <source>
        <dbReference type="ARBA" id="ARBA00022989"/>
    </source>
</evidence>
<protein>
    <recommendedName>
        <fullName evidence="3">histidine kinase</fullName>
        <ecNumber evidence="3">2.7.13.3</ecNumber>
    </recommendedName>
</protein>
<evidence type="ECO:0000256" key="2">
    <source>
        <dbReference type="ARBA" id="ARBA00004429"/>
    </source>
</evidence>
<dbReference type="EMBL" id="RQGF01000042">
    <property type="protein sequence ID" value="TGL58363.1"/>
    <property type="molecule type" value="Genomic_DNA"/>
</dbReference>
<dbReference type="EC" id="2.7.13.3" evidence="3"/>
<dbReference type="PROSITE" id="PS50112">
    <property type="entry name" value="PAS"/>
    <property type="match status" value="3"/>
</dbReference>
<dbReference type="Gene3D" id="3.30.450.20">
    <property type="entry name" value="PAS domain"/>
    <property type="match status" value="5"/>
</dbReference>
<dbReference type="PANTHER" id="PTHR43304:SF1">
    <property type="entry name" value="PAC DOMAIN-CONTAINING PROTEIN"/>
    <property type="match status" value="1"/>
</dbReference>
<reference evidence="18" key="1">
    <citation type="journal article" date="2019" name="PLoS Negl. Trop. Dis.">
        <title>Revisiting the worldwide diversity of Leptospira species in the environment.</title>
        <authorList>
            <person name="Vincent A.T."/>
            <person name="Schiettekatte O."/>
            <person name="Bourhy P."/>
            <person name="Veyrier F.J."/>
            <person name="Picardeau M."/>
        </authorList>
    </citation>
    <scope>NUCLEOTIDE SEQUENCE [LARGE SCALE GENOMIC DNA]</scope>
    <source>
        <strain evidence="18">201702455</strain>
    </source>
</reference>
<dbReference type="InterPro" id="IPR001610">
    <property type="entry name" value="PAC"/>
</dbReference>
<dbReference type="InterPro" id="IPR003594">
    <property type="entry name" value="HATPase_dom"/>
</dbReference>
<dbReference type="InterPro" id="IPR052162">
    <property type="entry name" value="Sensor_kinase/Photoreceptor"/>
</dbReference>
<evidence type="ECO:0000256" key="9">
    <source>
        <dbReference type="ARBA" id="ARBA00022737"/>
    </source>
</evidence>
<dbReference type="SMART" id="SM00091">
    <property type="entry name" value="PAS"/>
    <property type="match status" value="3"/>
</dbReference>
<dbReference type="InterPro" id="IPR036097">
    <property type="entry name" value="HisK_dim/P_sf"/>
</dbReference>
<dbReference type="GO" id="GO:0005886">
    <property type="term" value="C:plasma membrane"/>
    <property type="evidence" value="ECO:0007669"/>
    <property type="project" value="UniProtKB-SubCell"/>
</dbReference>
<accession>A0A4V3JR36</accession>
<dbReference type="SMART" id="SM00387">
    <property type="entry name" value="HATPase_c"/>
    <property type="match status" value="1"/>
</dbReference>
<evidence type="ECO:0000256" key="7">
    <source>
        <dbReference type="ARBA" id="ARBA00022679"/>
    </source>
</evidence>
<evidence type="ECO:0000256" key="5">
    <source>
        <dbReference type="ARBA" id="ARBA00022519"/>
    </source>
</evidence>
<comment type="catalytic activity">
    <reaction evidence="1">
        <text>ATP + protein L-histidine = ADP + protein N-phospho-L-histidine.</text>
        <dbReference type="EC" id="2.7.13.3"/>
    </reaction>
</comment>
<comment type="subcellular location">
    <subcellularLocation>
        <location evidence="2">Cell inner membrane</location>
        <topology evidence="2">Multi-pass membrane protein</topology>
    </subcellularLocation>
</comment>
<feature type="domain" description="PAC" evidence="17">
    <location>
        <begin position="476"/>
        <end position="528"/>
    </location>
</feature>
<keyword evidence="9" id="KW-0677">Repeat</keyword>
<evidence type="ECO:0000256" key="3">
    <source>
        <dbReference type="ARBA" id="ARBA00012438"/>
    </source>
</evidence>
<keyword evidence="4" id="KW-1003">Cell membrane</keyword>
<dbReference type="CDD" id="cd00130">
    <property type="entry name" value="PAS"/>
    <property type="match status" value="3"/>
</dbReference>
<keyword evidence="6" id="KW-0597">Phosphoprotein</keyword>
<dbReference type="RefSeq" id="WP_135651369.1">
    <property type="nucleotide sequence ID" value="NZ_RQGF01000042.1"/>
</dbReference>
<evidence type="ECO:0000256" key="13">
    <source>
        <dbReference type="ARBA" id="ARBA00023136"/>
    </source>
</evidence>
<dbReference type="FunFam" id="2.10.70.100:FF:000001">
    <property type="entry name" value="Sensory transduction histidine kinase"/>
    <property type="match status" value="1"/>
</dbReference>
<name>A0A4V3JR36_9LEPT</name>
<keyword evidence="11" id="KW-0418">Kinase</keyword>
<feature type="domain" description="Histidine kinase" evidence="15">
    <location>
        <begin position="695"/>
        <end position="908"/>
    </location>
</feature>
<dbReference type="Gene3D" id="1.10.287.130">
    <property type="match status" value="1"/>
</dbReference>
<feature type="domain" description="PAC" evidence="17">
    <location>
        <begin position="615"/>
        <end position="670"/>
    </location>
</feature>
<organism evidence="18 19">
    <name type="scientific">Leptospira sarikeiensis</name>
    <dbReference type="NCBI Taxonomy" id="2484943"/>
    <lineage>
        <taxon>Bacteria</taxon>
        <taxon>Pseudomonadati</taxon>
        <taxon>Spirochaetota</taxon>
        <taxon>Spirochaetia</taxon>
        <taxon>Leptospirales</taxon>
        <taxon>Leptospiraceae</taxon>
        <taxon>Leptospira</taxon>
    </lineage>
</organism>
<dbReference type="SUPFAM" id="SSF55874">
    <property type="entry name" value="ATPase domain of HSP90 chaperone/DNA topoisomerase II/histidine kinase"/>
    <property type="match status" value="1"/>
</dbReference>
<keyword evidence="8" id="KW-0812">Transmembrane</keyword>
<dbReference type="Gene3D" id="2.10.70.100">
    <property type="match status" value="1"/>
</dbReference>
<dbReference type="Pfam" id="PF08447">
    <property type="entry name" value="PAS_3"/>
    <property type="match status" value="2"/>
</dbReference>
<evidence type="ECO:0000256" key="11">
    <source>
        <dbReference type="ARBA" id="ARBA00022777"/>
    </source>
</evidence>
<keyword evidence="7" id="KW-0808">Transferase</keyword>
<dbReference type="GO" id="GO:0000155">
    <property type="term" value="F:phosphorelay sensor kinase activity"/>
    <property type="evidence" value="ECO:0007669"/>
    <property type="project" value="InterPro"/>
</dbReference>
<sequence length="912" mass="104728">MPRQEEKLGTDELLPESLKNQTSDTIEFLTELLDTYVWESENLNDTKIPPQLSKRLGLNESEISFALFLTKIHPADRSKLEEELNSLQNGNSPDAFEIKIAGDDGNFLYFKVGIRQKKNSENSSGKFIFLLQEITKPKADKESLRQSNRRLKLATKAANVGIWDLDLLKNVLVWDEEMYNLYGITKDEFTGAYEAWEKSLHPEDKTKAIEDFYNAVAGRKEFDTEFRIVWPDKTVHYIKAIAAVFRDSEGNPIQMIGTNWDITQIKAADEESKKVQDNLARINEIAKVGTWEIDFIFEKMLWSKKTKEIFEVPENYSPKLEDFIKFAKEGEDKSRMTLAIESAIHSGIGFDIDIQISPLSSESRWVRTIGHAEISEGRCVRLFGIFQDIEERRRIEDNLVLSELMFRGAFENNGIGMAVVSEEGKWLKVNRKLCEMLGYSETEFFSLTFQDITHPEDLEKDLEYVRQILDRAIESYKMEKRYFKKDGSIIWINLSVSPVHDKFGKFLYFVSQIEDITEKKNAEQSLLAINYEMKQILDSATQVAIIKTDLKGVVTVFSKGAENLFGYSEDEIIGKYTTEILHDAEDSARRGEELSSIYKKEIKGFDIFSEVAKRESYDSRIWKYRRKDGSTFPAQMIITPVKGLESELTGFLGIGTDVSGAQEYLERLEDTKVQLETLAEQLGRKNAQLLNYAHITSHNLRAPTSNLISLVELVEEAKSEEEILSLVSKFKISVDYLQETLDSLVEVLKIQEGTKRKIETIRFDPVLKKILRILEGQILETSTEIRYDFSELEEYEYDKAYLESILLNLISNSIKYRSSSRVPKIDIRTKISDGKNFLIVEDNGLGIDLKKYQSKLFGLHKTFHRHPDARGVGLFLTKSQVEALNGKIYAESELDKGTKMIIELQPSMKPIN</sequence>
<keyword evidence="14" id="KW-0175">Coiled coil</keyword>
<feature type="domain" description="PAS" evidence="16">
    <location>
        <begin position="147"/>
        <end position="219"/>
    </location>
</feature>
<gene>
    <name evidence="18" type="ORF">EHQ64_18930</name>
</gene>
<evidence type="ECO:0000313" key="19">
    <source>
        <dbReference type="Proteomes" id="UP000297762"/>
    </source>
</evidence>
<evidence type="ECO:0000256" key="1">
    <source>
        <dbReference type="ARBA" id="ARBA00000085"/>
    </source>
</evidence>
<evidence type="ECO:0000259" key="16">
    <source>
        <dbReference type="PROSITE" id="PS50112"/>
    </source>
</evidence>
<dbReference type="Gene3D" id="3.30.565.10">
    <property type="entry name" value="Histidine kinase-like ATPase, C-terminal domain"/>
    <property type="match status" value="1"/>
</dbReference>
<evidence type="ECO:0000256" key="4">
    <source>
        <dbReference type="ARBA" id="ARBA00022475"/>
    </source>
</evidence>
<dbReference type="InterPro" id="IPR000700">
    <property type="entry name" value="PAS-assoc_C"/>
</dbReference>
<dbReference type="SUPFAM" id="SSF47384">
    <property type="entry name" value="Homodimeric domain of signal transducing histidine kinase"/>
    <property type="match status" value="1"/>
</dbReference>
<dbReference type="InterPro" id="IPR036890">
    <property type="entry name" value="HATPase_C_sf"/>
</dbReference>
<comment type="caution">
    <text evidence="18">The sequence shown here is derived from an EMBL/GenBank/DDBJ whole genome shotgun (WGS) entry which is preliminary data.</text>
</comment>
<keyword evidence="12" id="KW-1133">Transmembrane helix</keyword>
<dbReference type="PROSITE" id="PS50113">
    <property type="entry name" value="PAC"/>
    <property type="match status" value="3"/>
</dbReference>
<dbReference type="NCBIfam" id="TIGR00229">
    <property type="entry name" value="sensory_box"/>
    <property type="match status" value="3"/>
</dbReference>
<dbReference type="InterPro" id="IPR000014">
    <property type="entry name" value="PAS"/>
</dbReference>
<feature type="domain" description="PAS" evidence="16">
    <location>
        <begin position="402"/>
        <end position="472"/>
    </location>
</feature>
<dbReference type="GO" id="GO:0000166">
    <property type="term" value="F:nucleotide binding"/>
    <property type="evidence" value="ECO:0007669"/>
    <property type="project" value="UniProtKB-KW"/>
</dbReference>
<evidence type="ECO:0000256" key="6">
    <source>
        <dbReference type="ARBA" id="ARBA00022553"/>
    </source>
</evidence>
<evidence type="ECO:0000259" key="17">
    <source>
        <dbReference type="PROSITE" id="PS50113"/>
    </source>
</evidence>
<dbReference type="OrthoDB" id="344048at2"/>
<evidence type="ECO:0000256" key="14">
    <source>
        <dbReference type="SAM" id="Coils"/>
    </source>
</evidence>
<evidence type="ECO:0000313" key="18">
    <source>
        <dbReference type="EMBL" id="TGL58363.1"/>
    </source>
</evidence>
<proteinExistence type="predicted"/>
<keyword evidence="19" id="KW-1185">Reference proteome</keyword>
<dbReference type="InterPro" id="IPR005467">
    <property type="entry name" value="His_kinase_dom"/>
</dbReference>
<feature type="coiled-coil region" evidence="14">
    <location>
        <begin position="658"/>
        <end position="688"/>
    </location>
</feature>
<feature type="domain" description="PAS" evidence="16">
    <location>
        <begin position="529"/>
        <end position="601"/>
    </location>
</feature>
<evidence type="ECO:0000256" key="10">
    <source>
        <dbReference type="ARBA" id="ARBA00022741"/>
    </source>
</evidence>
<feature type="domain" description="PAC" evidence="17">
    <location>
        <begin position="222"/>
        <end position="274"/>
    </location>
</feature>
<keyword evidence="5" id="KW-0997">Cell inner membrane</keyword>
<keyword evidence="10" id="KW-0547">Nucleotide-binding</keyword>
<dbReference type="SMART" id="SM00086">
    <property type="entry name" value="PAC"/>
    <property type="match status" value="4"/>
</dbReference>
<dbReference type="AlphaFoldDB" id="A0A4V3JR36"/>
<dbReference type="SUPFAM" id="SSF55785">
    <property type="entry name" value="PYP-like sensor domain (PAS domain)"/>
    <property type="match status" value="4"/>
</dbReference>
<evidence type="ECO:0000256" key="8">
    <source>
        <dbReference type="ARBA" id="ARBA00022692"/>
    </source>
</evidence>
<dbReference type="PANTHER" id="PTHR43304">
    <property type="entry name" value="PHYTOCHROME-LIKE PROTEIN CPH1"/>
    <property type="match status" value="1"/>
</dbReference>
<dbReference type="InterPro" id="IPR013655">
    <property type="entry name" value="PAS_fold_3"/>
</dbReference>
<dbReference type="Proteomes" id="UP000297762">
    <property type="component" value="Unassembled WGS sequence"/>
</dbReference>
<dbReference type="InterPro" id="IPR035965">
    <property type="entry name" value="PAS-like_dom_sf"/>
</dbReference>
<dbReference type="Pfam" id="PF02518">
    <property type="entry name" value="HATPase_c"/>
    <property type="match status" value="1"/>
</dbReference>
<keyword evidence="13" id="KW-0472">Membrane</keyword>
<evidence type="ECO:0000259" key="15">
    <source>
        <dbReference type="PROSITE" id="PS50109"/>
    </source>
</evidence>
<dbReference type="Pfam" id="PF13426">
    <property type="entry name" value="PAS_9"/>
    <property type="match status" value="1"/>
</dbReference>